<protein>
    <submittedName>
        <fullName evidence="9">Uncharacterized protein</fullName>
    </submittedName>
</protein>
<feature type="compositionally biased region" description="Basic and acidic residues" evidence="6">
    <location>
        <begin position="561"/>
        <end position="574"/>
    </location>
</feature>
<feature type="compositionally biased region" description="Low complexity" evidence="6">
    <location>
        <begin position="265"/>
        <end position="275"/>
    </location>
</feature>
<dbReference type="OrthoDB" id="757982at2759"/>
<name>A0A8K1FDF4_PYTOL</name>
<dbReference type="InterPro" id="IPR001841">
    <property type="entry name" value="Znf_RING"/>
</dbReference>
<feature type="compositionally biased region" description="Low complexity" evidence="6">
    <location>
        <begin position="805"/>
        <end position="816"/>
    </location>
</feature>
<gene>
    <name evidence="9" type="ORF">Poli38472_010414</name>
</gene>
<feature type="compositionally biased region" description="Basic and acidic residues" evidence="6">
    <location>
        <begin position="689"/>
        <end position="702"/>
    </location>
</feature>
<evidence type="ECO:0000259" key="7">
    <source>
        <dbReference type="PROSITE" id="PS50016"/>
    </source>
</evidence>
<dbReference type="Pfam" id="PF23004">
    <property type="entry name" value="PHDvar_NSD"/>
    <property type="match status" value="1"/>
</dbReference>
<evidence type="ECO:0000256" key="3">
    <source>
        <dbReference type="ARBA" id="ARBA00022771"/>
    </source>
</evidence>
<feature type="region of interest" description="Disordered" evidence="6">
    <location>
        <begin position="1"/>
        <end position="53"/>
    </location>
</feature>
<feature type="compositionally biased region" description="Basic residues" evidence="6">
    <location>
        <begin position="288"/>
        <end position="309"/>
    </location>
</feature>
<evidence type="ECO:0000313" key="9">
    <source>
        <dbReference type="EMBL" id="TMW55532.1"/>
    </source>
</evidence>
<feature type="domain" description="CW-type" evidence="8">
    <location>
        <begin position="583"/>
        <end position="636"/>
    </location>
</feature>
<dbReference type="AlphaFoldDB" id="A0A8K1FDF4"/>
<feature type="domain" description="PHD-type" evidence="7">
    <location>
        <begin position="64"/>
        <end position="112"/>
    </location>
</feature>
<evidence type="ECO:0000259" key="8">
    <source>
        <dbReference type="PROSITE" id="PS51050"/>
    </source>
</evidence>
<feature type="compositionally biased region" description="Basic and acidic residues" evidence="6">
    <location>
        <begin position="244"/>
        <end position="255"/>
    </location>
</feature>
<feature type="compositionally biased region" description="Basic and acidic residues" evidence="6">
    <location>
        <begin position="417"/>
        <end position="430"/>
    </location>
</feature>
<keyword evidence="3 5" id="KW-0863">Zinc-finger</keyword>
<evidence type="ECO:0000256" key="2">
    <source>
        <dbReference type="ARBA" id="ARBA00022737"/>
    </source>
</evidence>
<keyword evidence="10" id="KW-1185">Reference proteome</keyword>
<feature type="domain" description="CW-type" evidence="8">
    <location>
        <begin position="865"/>
        <end position="918"/>
    </location>
</feature>
<dbReference type="InterPro" id="IPR019787">
    <property type="entry name" value="Znf_PHD-finger"/>
</dbReference>
<feature type="compositionally biased region" description="Basic and acidic residues" evidence="6">
    <location>
        <begin position="439"/>
        <end position="458"/>
    </location>
</feature>
<evidence type="ECO:0000256" key="4">
    <source>
        <dbReference type="ARBA" id="ARBA00022833"/>
    </source>
</evidence>
<keyword evidence="1" id="KW-0479">Metal-binding</keyword>
<dbReference type="InterPro" id="IPR055198">
    <property type="entry name" value="NSD_PHD"/>
</dbReference>
<dbReference type="InterPro" id="IPR011124">
    <property type="entry name" value="Znf_CW"/>
</dbReference>
<dbReference type="SMART" id="SM00249">
    <property type="entry name" value="PHD"/>
    <property type="match status" value="3"/>
</dbReference>
<feature type="region of interest" description="Disordered" evidence="6">
    <location>
        <begin position="765"/>
        <end position="828"/>
    </location>
</feature>
<keyword evidence="4" id="KW-0862">Zinc</keyword>
<feature type="compositionally biased region" description="Basic and acidic residues" evidence="6">
    <location>
        <begin position="528"/>
        <end position="546"/>
    </location>
</feature>
<reference evidence="9" key="1">
    <citation type="submission" date="2019-03" db="EMBL/GenBank/DDBJ databases">
        <title>Long read genome sequence of the mycoparasitic Pythium oligandrum ATCC 38472 isolated from sugarbeet rhizosphere.</title>
        <authorList>
            <person name="Gaulin E."/>
        </authorList>
    </citation>
    <scope>NUCLEOTIDE SEQUENCE</scope>
    <source>
        <strain evidence="9">ATCC 38472_TT</strain>
    </source>
</reference>
<feature type="compositionally biased region" description="Low complexity" evidence="6">
    <location>
        <begin position="11"/>
        <end position="20"/>
    </location>
</feature>
<proteinExistence type="predicted"/>
<feature type="domain" description="CW-type" evidence="8">
    <location>
        <begin position="707"/>
        <end position="762"/>
    </location>
</feature>
<dbReference type="PROSITE" id="PS51050">
    <property type="entry name" value="ZF_CW"/>
    <property type="match status" value="3"/>
</dbReference>
<dbReference type="InterPro" id="IPR055197">
    <property type="entry name" value="PHDvar_NSD"/>
</dbReference>
<feature type="compositionally biased region" description="Basic and acidic residues" evidence="6">
    <location>
        <begin position="37"/>
        <end position="51"/>
    </location>
</feature>
<dbReference type="Pfam" id="PF07496">
    <property type="entry name" value="zf-CW"/>
    <property type="match status" value="3"/>
</dbReference>
<feature type="compositionally biased region" description="Low complexity" evidence="6">
    <location>
        <begin position="494"/>
        <end position="514"/>
    </location>
</feature>
<feature type="compositionally biased region" description="Acidic residues" evidence="6">
    <location>
        <begin position="575"/>
        <end position="586"/>
    </location>
</feature>
<dbReference type="PANTHER" id="PTHR46235:SF3">
    <property type="entry name" value="PHD FINGER-CONTAINING PROTEIN DDB_G0268158"/>
    <property type="match status" value="1"/>
</dbReference>
<dbReference type="Pfam" id="PF23011">
    <property type="entry name" value="PHD-1st_NSD"/>
    <property type="match status" value="1"/>
</dbReference>
<dbReference type="CDD" id="cd15566">
    <property type="entry name" value="PHD3_NSD"/>
    <property type="match status" value="1"/>
</dbReference>
<evidence type="ECO:0000256" key="5">
    <source>
        <dbReference type="PROSITE-ProRule" id="PRU00146"/>
    </source>
</evidence>
<feature type="compositionally biased region" description="Polar residues" evidence="6">
    <location>
        <begin position="790"/>
        <end position="804"/>
    </location>
</feature>
<dbReference type="SMART" id="SM00184">
    <property type="entry name" value="RING"/>
    <property type="match status" value="3"/>
</dbReference>
<dbReference type="InterPro" id="IPR001965">
    <property type="entry name" value="Znf_PHD"/>
</dbReference>
<dbReference type="InterPro" id="IPR059153">
    <property type="entry name" value="NSD_PHD-1st"/>
</dbReference>
<dbReference type="Proteomes" id="UP000794436">
    <property type="component" value="Unassembled WGS sequence"/>
</dbReference>
<evidence type="ECO:0000256" key="6">
    <source>
        <dbReference type="SAM" id="MobiDB-lite"/>
    </source>
</evidence>
<dbReference type="InterPro" id="IPR013083">
    <property type="entry name" value="Znf_RING/FYVE/PHD"/>
</dbReference>
<evidence type="ECO:0000256" key="1">
    <source>
        <dbReference type="ARBA" id="ARBA00022723"/>
    </source>
</evidence>
<dbReference type="CDD" id="cd15565">
    <property type="entry name" value="PHD2_NSD"/>
    <property type="match status" value="1"/>
</dbReference>
<dbReference type="PANTHER" id="PTHR46235">
    <property type="entry name" value="PHD FINGER-CONTAINING PROTEIN DDB_G0268158"/>
    <property type="match status" value="1"/>
</dbReference>
<dbReference type="GO" id="GO:0008270">
    <property type="term" value="F:zinc ion binding"/>
    <property type="evidence" value="ECO:0007669"/>
    <property type="project" value="UniProtKB-KW"/>
</dbReference>
<comment type="caution">
    <text evidence="9">The sequence shown here is derived from an EMBL/GenBank/DDBJ whole genome shotgun (WGS) entry which is preliminary data.</text>
</comment>
<dbReference type="Pfam" id="PF22908">
    <property type="entry name" value="PHD_NSD"/>
    <property type="match status" value="1"/>
</dbReference>
<keyword evidence="2" id="KW-0677">Repeat</keyword>
<organism evidence="9 10">
    <name type="scientific">Pythium oligandrum</name>
    <name type="common">Mycoparasitic fungus</name>
    <dbReference type="NCBI Taxonomy" id="41045"/>
    <lineage>
        <taxon>Eukaryota</taxon>
        <taxon>Sar</taxon>
        <taxon>Stramenopiles</taxon>
        <taxon>Oomycota</taxon>
        <taxon>Peronosporomycetes</taxon>
        <taxon>Pythiales</taxon>
        <taxon>Pythiaceae</taxon>
        <taxon>Pythium</taxon>
    </lineage>
</organism>
<dbReference type="SUPFAM" id="SSF57903">
    <property type="entry name" value="FYVE/PHD zinc finger"/>
    <property type="match status" value="2"/>
</dbReference>
<evidence type="ECO:0000313" key="10">
    <source>
        <dbReference type="Proteomes" id="UP000794436"/>
    </source>
</evidence>
<feature type="compositionally biased region" description="Acidic residues" evidence="6">
    <location>
        <begin position="1"/>
        <end position="10"/>
    </location>
</feature>
<feature type="compositionally biased region" description="Polar residues" evidence="6">
    <location>
        <begin position="459"/>
        <end position="477"/>
    </location>
</feature>
<sequence>MASDHEDDASYESSSSSSSENTVLISKSLQEKRRKKLQQEKMKQRAQDDAAAKAAQQNAGNKAEWICGVCEKQGDLYVCTGSCVAAYHLSCLSLVSPPSSRENWLCPSCVSHKHVCFHCKEQGVADGASTAAAGASETESSESKRTVVKCRALSCGKYYHEDCIAKLPLARIAGSRFICPLHTCSACEQSGAKKEPVRCTRCPVAYHTSCLPRSGVVNLPGKRIICPKHDVKVDTPSVTSPPQERADTKADEQGSRKPPALQRIVSAEAESVASADENDDAVSETSKKSSKKDKKDKKKKKKKRKKLKKKEKERSSSSFRDGEDGEGKDEKSKKSKSSRSHRKEEDGDEDDEKNTVTGSDDDDEEEEEDEAASVRNEANSKPPVAEETTQENPSRSKMGLSDMLNQAGSDASPVRDVAVDSRHDARDRVQLGESIASADRVKDEGRSSDSRRNDESPQRDFSTPRQQADQAYTQSPQRPLIKEEAEESSEGRVAANAQSSDNISISASVAAASDEQMNEGHDADDESVESRRDGDRTPVEASRDKSNSSGRSKKKKKKKVKGGDSRRGDGKQQADDDDDDEEEEEEAKWVQCDGCKKWRTVPKSIDLDAMPDRWYCRMNSWDKAFASCDVAEEVVDAGGKSKKNSSGEPPSKKLKTTQKQGSDADTAGRGSEASNSGSEKTKAAAKLAKKQEKDAKKRNAKDKIKEKYGEVKWVQCESAQCGKWRVVPSSIDFDLLPAVWYCHLNTWAPELANCSALNPPEVDTFLSKNQSKKPSSARPSKKLKTGDHPQGSTNAHQAAFQGQESNKSSKSNKPPKGSTPTAHPNAAYAGFGGLAPSAMSVAVPGTPGGAADGSKGRKGIVTGAKSAVLEWAQCEKCNKWRKLPAHIKSSTLPDKWYCSMNHWDPSRASCSIAQEEDQEPVDASPLPSSQNWYPMPGKVGPTTTTSVGAVRKRGKLSYSELLYASTGQLRKTYTSESSTLSFDYEGVTYHRDDQYKNSSMYVSPLTTNKLTGEPIESPKKKGKENDFFADQRRSKLLEQITDVILAAMDLRRDHSISDIVESVTRSDTVQGSDLSLSIITAALTKLVTRGLVEKVAQHRRDSERDHVEEPVFKKHKSILSTSDLLGALSQPAYYRKVPKRPLKALKAWKMVPKMLDGL</sequence>
<feature type="compositionally biased region" description="Basic residues" evidence="6">
    <location>
        <begin position="551"/>
        <end position="560"/>
    </location>
</feature>
<dbReference type="Gene3D" id="3.30.40.10">
    <property type="entry name" value="Zinc/RING finger domain, C3HC4 (zinc finger)"/>
    <property type="match status" value="2"/>
</dbReference>
<dbReference type="GO" id="GO:0006338">
    <property type="term" value="P:chromatin remodeling"/>
    <property type="evidence" value="ECO:0007669"/>
    <property type="project" value="UniProtKB-ARBA"/>
</dbReference>
<dbReference type="EMBL" id="SPLM01000147">
    <property type="protein sequence ID" value="TMW55532.1"/>
    <property type="molecule type" value="Genomic_DNA"/>
</dbReference>
<feature type="region of interest" description="Disordered" evidence="6">
    <location>
        <begin position="637"/>
        <end position="702"/>
    </location>
</feature>
<dbReference type="InterPro" id="IPR011011">
    <property type="entry name" value="Znf_FYVE_PHD"/>
</dbReference>
<accession>A0A8K1FDF4</accession>
<feature type="region of interest" description="Disordered" evidence="6">
    <location>
        <begin position="912"/>
        <end position="945"/>
    </location>
</feature>
<feature type="compositionally biased region" description="Acidic residues" evidence="6">
    <location>
        <begin position="359"/>
        <end position="371"/>
    </location>
</feature>
<dbReference type="PROSITE" id="PS50016">
    <property type="entry name" value="ZF_PHD_2"/>
    <property type="match status" value="1"/>
</dbReference>
<feature type="region of interest" description="Disordered" evidence="6">
    <location>
        <begin position="232"/>
        <end position="593"/>
    </location>
</feature>
<dbReference type="Gene3D" id="3.30.40.100">
    <property type="match status" value="3"/>
</dbReference>